<name>A0A132AHZ8_SARSC</name>
<proteinExistence type="predicted"/>
<dbReference type="VEuPathDB" id="VectorBase:SSCA008003"/>
<dbReference type="EMBL" id="JXLN01015387">
    <property type="protein sequence ID" value="KPM10547.1"/>
    <property type="molecule type" value="Genomic_DNA"/>
</dbReference>
<organism evidence="1 2">
    <name type="scientific">Sarcoptes scabiei</name>
    <name type="common">Itch mite</name>
    <name type="synonym">Acarus scabiei</name>
    <dbReference type="NCBI Taxonomy" id="52283"/>
    <lineage>
        <taxon>Eukaryota</taxon>
        <taxon>Metazoa</taxon>
        <taxon>Ecdysozoa</taxon>
        <taxon>Arthropoda</taxon>
        <taxon>Chelicerata</taxon>
        <taxon>Arachnida</taxon>
        <taxon>Acari</taxon>
        <taxon>Acariformes</taxon>
        <taxon>Sarcoptiformes</taxon>
        <taxon>Astigmata</taxon>
        <taxon>Psoroptidia</taxon>
        <taxon>Sarcoptoidea</taxon>
        <taxon>Sarcoptidae</taxon>
        <taxon>Sarcoptinae</taxon>
        <taxon>Sarcoptes</taxon>
    </lineage>
</organism>
<dbReference type="AlphaFoldDB" id="A0A132AHZ8"/>
<evidence type="ECO:0000313" key="1">
    <source>
        <dbReference type="EMBL" id="KPM10547.1"/>
    </source>
</evidence>
<sequence>MYGSLTNQWIKDGDAEFLAPSKMLRLSMMVVVVVVVVVRPS</sequence>
<evidence type="ECO:0000313" key="2">
    <source>
        <dbReference type="Proteomes" id="UP000616769"/>
    </source>
</evidence>
<protein>
    <submittedName>
        <fullName evidence="1">Uncharacterized protein</fullName>
    </submittedName>
</protein>
<reference evidence="1 2" key="1">
    <citation type="journal article" date="2015" name="Parasit. Vectors">
        <title>Draft genome of the scabies mite.</title>
        <authorList>
            <person name="Rider S.D.Jr."/>
            <person name="Morgan M.S."/>
            <person name="Arlian L.G."/>
        </authorList>
    </citation>
    <scope>NUCLEOTIDE SEQUENCE [LARGE SCALE GENOMIC DNA]</scope>
    <source>
        <strain evidence="1">Arlian Lab</strain>
    </source>
</reference>
<gene>
    <name evidence="1" type="ORF">QR98_0091050</name>
</gene>
<accession>A0A132AHZ8</accession>
<comment type="caution">
    <text evidence="1">The sequence shown here is derived from an EMBL/GenBank/DDBJ whole genome shotgun (WGS) entry which is preliminary data.</text>
</comment>
<dbReference type="Proteomes" id="UP000616769">
    <property type="component" value="Unassembled WGS sequence"/>
</dbReference>